<evidence type="ECO:0000313" key="2">
    <source>
        <dbReference type="Proteomes" id="UP000789702"/>
    </source>
</evidence>
<sequence length="95" mass="9745">FESGTSANTCNAVTTSASIGFGNTNIDTLELSAVFWTKVKSSQFTGVQFNNLGSGSGFGTQNTNPTGFRLAANPQTSTQFGFAAGSFSQPSVSST</sequence>
<dbReference type="Proteomes" id="UP000789702">
    <property type="component" value="Unassembled WGS sequence"/>
</dbReference>
<proteinExistence type="predicted"/>
<evidence type="ECO:0000313" key="1">
    <source>
        <dbReference type="EMBL" id="CAG8699985.1"/>
    </source>
</evidence>
<dbReference type="EMBL" id="CAJVPU010026455">
    <property type="protein sequence ID" value="CAG8699985.1"/>
    <property type="molecule type" value="Genomic_DNA"/>
</dbReference>
<accession>A0ACA9PBR0</accession>
<gene>
    <name evidence="1" type="ORF">DHETER_LOCUS11702</name>
</gene>
<feature type="non-terminal residue" evidence="1">
    <location>
        <position position="1"/>
    </location>
</feature>
<feature type="non-terminal residue" evidence="1">
    <location>
        <position position="95"/>
    </location>
</feature>
<keyword evidence="2" id="KW-1185">Reference proteome</keyword>
<reference evidence="1" key="1">
    <citation type="submission" date="2021-06" db="EMBL/GenBank/DDBJ databases">
        <authorList>
            <person name="Kallberg Y."/>
            <person name="Tangrot J."/>
            <person name="Rosling A."/>
        </authorList>
    </citation>
    <scope>NUCLEOTIDE SEQUENCE</scope>
    <source>
        <strain evidence="1">IL203A</strain>
    </source>
</reference>
<comment type="caution">
    <text evidence="1">The sequence shown here is derived from an EMBL/GenBank/DDBJ whole genome shotgun (WGS) entry which is preliminary data.</text>
</comment>
<name>A0ACA9PBR0_9GLOM</name>
<protein>
    <submittedName>
        <fullName evidence="1">259_t:CDS:1</fullName>
    </submittedName>
</protein>
<organism evidence="1 2">
    <name type="scientific">Dentiscutata heterogama</name>
    <dbReference type="NCBI Taxonomy" id="1316150"/>
    <lineage>
        <taxon>Eukaryota</taxon>
        <taxon>Fungi</taxon>
        <taxon>Fungi incertae sedis</taxon>
        <taxon>Mucoromycota</taxon>
        <taxon>Glomeromycotina</taxon>
        <taxon>Glomeromycetes</taxon>
        <taxon>Diversisporales</taxon>
        <taxon>Gigasporaceae</taxon>
        <taxon>Dentiscutata</taxon>
    </lineage>
</organism>